<keyword evidence="4 6" id="KW-1133">Transmembrane helix</keyword>
<dbReference type="PANTHER" id="PTHR30572">
    <property type="entry name" value="MEMBRANE COMPONENT OF TRANSPORTER-RELATED"/>
    <property type="match status" value="1"/>
</dbReference>
<evidence type="ECO:0000256" key="4">
    <source>
        <dbReference type="ARBA" id="ARBA00022989"/>
    </source>
</evidence>
<gene>
    <name evidence="9" type="ORF">SAMN05216323_105619</name>
</gene>
<evidence type="ECO:0000259" key="7">
    <source>
        <dbReference type="Pfam" id="PF02687"/>
    </source>
</evidence>
<keyword evidence="3 6" id="KW-0812">Transmembrane</keyword>
<dbReference type="GO" id="GO:0005886">
    <property type="term" value="C:plasma membrane"/>
    <property type="evidence" value="ECO:0007669"/>
    <property type="project" value="UniProtKB-SubCell"/>
</dbReference>
<accession>A0A1G6Q0L7</accession>
<keyword evidence="10" id="KW-1185">Reference proteome</keyword>
<dbReference type="GO" id="GO:0022857">
    <property type="term" value="F:transmembrane transporter activity"/>
    <property type="evidence" value="ECO:0007669"/>
    <property type="project" value="TreeGrafter"/>
</dbReference>
<dbReference type="Pfam" id="PF02687">
    <property type="entry name" value="FtsX"/>
    <property type="match status" value="2"/>
</dbReference>
<keyword evidence="2" id="KW-1003">Cell membrane</keyword>
<feature type="transmembrane region" description="Helical" evidence="6">
    <location>
        <begin position="367"/>
        <end position="390"/>
    </location>
</feature>
<comment type="subcellular location">
    <subcellularLocation>
        <location evidence="1">Cell membrane</location>
        <topology evidence="1">Multi-pass membrane protein</topology>
    </subcellularLocation>
</comment>
<feature type="domain" description="ABC3 transporter permease C-terminal" evidence="7">
    <location>
        <begin position="652"/>
        <end position="757"/>
    </location>
</feature>
<feature type="transmembrane region" description="Helical" evidence="6">
    <location>
        <begin position="320"/>
        <end position="347"/>
    </location>
</feature>
<feature type="transmembrane region" description="Helical" evidence="6">
    <location>
        <begin position="414"/>
        <end position="441"/>
    </location>
</feature>
<name>A0A1G6Q0L7_9BACT</name>
<dbReference type="InterPro" id="IPR025857">
    <property type="entry name" value="MacB_PCD"/>
</dbReference>
<evidence type="ECO:0000256" key="6">
    <source>
        <dbReference type="SAM" id="Phobius"/>
    </source>
</evidence>
<reference evidence="9 10" key="1">
    <citation type="submission" date="2016-09" db="EMBL/GenBank/DDBJ databases">
        <authorList>
            <person name="Capua I."/>
            <person name="De Benedictis P."/>
            <person name="Joannis T."/>
            <person name="Lombin L.H."/>
            <person name="Cattoli G."/>
        </authorList>
    </citation>
    <scope>NUCLEOTIDE SEQUENCE [LARGE SCALE GENOMIC DNA]</scope>
    <source>
        <strain evidence="9 10">A7P-90m</strain>
    </source>
</reference>
<dbReference type="OrthoDB" id="905059at2"/>
<evidence type="ECO:0000256" key="3">
    <source>
        <dbReference type="ARBA" id="ARBA00022692"/>
    </source>
</evidence>
<organism evidence="9 10">
    <name type="scientific">Williamwhitmania taraxaci</name>
    <dbReference type="NCBI Taxonomy" id="1640674"/>
    <lineage>
        <taxon>Bacteria</taxon>
        <taxon>Pseudomonadati</taxon>
        <taxon>Bacteroidota</taxon>
        <taxon>Bacteroidia</taxon>
        <taxon>Bacteroidales</taxon>
        <taxon>Williamwhitmaniaceae</taxon>
        <taxon>Williamwhitmania</taxon>
    </lineage>
</organism>
<dbReference type="InterPro" id="IPR050250">
    <property type="entry name" value="Macrolide_Exporter_MacB"/>
</dbReference>
<feature type="domain" description="ABC3 transporter permease C-terminal" evidence="7">
    <location>
        <begin position="280"/>
        <end position="394"/>
    </location>
</feature>
<dbReference type="STRING" id="1640674.SAMN05216323_105619"/>
<feature type="transmembrane region" description="Helical" evidence="6">
    <location>
        <begin position="701"/>
        <end position="718"/>
    </location>
</feature>
<feature type="transmembrane region" description="Helical" evidence="6">
    <location>
        <begin position="274"/>
        <end position="299"/>
    </location>
</feature>
<dbReference type="RefSeq" id="WP_092439775.1">
    <property type="nucleotide sequence ID" value="NZ_FMYP01000056.1"/>
</dbReference>
<dbReference type="InterPro" id="IPR003838">
    <property type="entry name" value="ABC3_permease_C"/>
</dbReference>
<dbReference type="EMBL" id="FMYP01000056">
    <property type="protein sequence ID" value="SDC85464.1"/>
    <property type="molecule type" value="Genomic_DNA"/>
</dbReference>
<evidence type="ECO:0000259" key="8">
    <source>
        <dbReference type="Pfam" id="PF12704"/>
    </source>
</evidence>
<keyword evidence="5 6" id="KW-0472">Membrane</keyword>
<evidence type="ECO:0000256" key="5">
    <source>
        <dbReference type="ARBA" id="ARBA00023136"/>
    </source>
</evidence>
<dbReference type="AlphaFoldDB" id="A0A1G6Q0L7"/>
<evidence type="ECO:0000256" key="1">
    <source>
        <dbReference type="ARBA" id="ARBA00004651"/>
    </source>
</evidence>
<dbReference type="PANTHER" id="PTHR30572:SF18">
    <property type="entry name" value="ABC-TYPE MACROLIDE FAMILY EXPORT SYSTEM PERMEASE COMPONENT 2"/>
    <property type="match status" value="1"/>
</dbReference>
<proteinExistence type="predicted"/>
<evidence type="ECO:0000313" key="9">
    <source>
        <dbReference type="EMBL" id="SDC85464.1"/>
    </source>
</evidence>
<protein>
    <submittedName>
        <fullName evidence="9">Putative ABC transport system permease protein</fullName>
    </submittedName>
</protein>
<evidence type="ECO:0000313" key="10">
    <source>
        <dbReference type="Proteomes" id="UP000199452"/>
    </source>
</evidence>
<feature type="transmembrane region" description="Helical" evidence="6">
    <location>
        <begin position="20"/>
        <end position="41"/>
    </location>
</feature>
<dbReference type="Proteomes" id="UP000199452">
    <property type="component" value="Unassembled WGS sequence"/>
</dbReference>
<dbReference type="Pfam" id="PF12704">
    <property type="entry name" value="MacB_PCD"/>
    <property type="match status" value="1"/>
</dbReference>
<sequence>MIYHYIKSFIASAKRNRFFYSINLVGFLTCFLLLTLIFTYVSQELSFDRFHKKVDTIYRLHPAGYGVTPLCFADKLKDKLPEITGMVRFSAIDLAIDHKNTMVPIEKIFYTDPEVFQVFSFPLLSGDAHTALQKPFSIVLNQATAHKLFGNATPLGETLRAKDGKVYTITGVMADIPYNSHLQYNAFVSIETLKQLGDESALGCSTWSNLLYVTLQEKSNRAEVETKINAILDEDKMEGDDGKIQLRLESMKDIYFDSNNNRFDGSKHGNMQTVLLYLGIAILILLTVVINYINLSTAISGSRAKEIAIRKINGAKRIQIIGQILVETVGIALISFAVALAIIEMLLPQLSSLLNLQISASTNRHVLYLGYFVGVVAVGVIAGLIPGVFLSKTNEIKVLKNESTLNARGHHRKILLSIQLIIVAVLLNSTFIINAQIGYLFKKDMGISSQNVVCFRLDKELAEKQQVVRANLLSNPKIKAVTISYALIGDGLGKAPQTCDSNTVMCNINSIDPEYMQLYELKMKYGRNFDRSIPTDSSNSCIVNESTCRALGIENPTDRMFSSKRIVGVVYDFNYTSLHNQIEPLMIRLSNMDDSYVQIKIDENNQNETLQFIRNTCNSLSPTYNGDYIFLEDRITELYKSELDLKRSFQVYSIVTLIVAMLGLFGLTLFMINKKMKEVSLRKLFGAKLSDTFRLLTKEQLWIAAVANILAIPITYWITNRWLSNFQYRVEISALPFLESFIITVILIVLAISFLIVKAHKTKMIDALKHE</sequence>
<feature type="domain" description="MacB-like periplasmic core" evidence="8">
    <location>
        <begin position="30"/>
        <end position="230"/>
    </location>
</feature>
<evidence type="ECO:0000256" key="2">
    <source>
        <dbReference type="ARBA" id="ARBA00022475"/>
    </source>
</evidence>
<feature type="transmembrane region" description="Helical" evidence="6">
    <location>
        <begin position="738"/>
        <end position="757"/>
    </location>
</feature>
<feature type="transmembrane region" description="Helical" evidence="6">
    <location>
        <begin position="651"/>
        <end position="672"/>
    </location>
</feature>